<evidence type="ECO:0000256" key="3">
    <source>
        <dbReference type="ARBA" id="ARBA00022898"/>
    </source>
</evidence>
<comment type="similarity">
    <text evidence="4">Belongs to the class-I pyridoxal-phosphate-dependent aminotransferase family.</text>
</comment>
<dbReference type="Gene3D" id="3.90.1150.10">
    <property type="entry name" value="Aspartate Aminotransferase, domain 1"/>
    <property type="match status" value="1"/>
</dbReference>
<dbReference type="InterPro" id="IPR004838">
    <property type="entry name" value="NHTrfase_class1_PyrdxlP-BS"/>
</dbReference>
<dbReference type="PANTHER" id="PTHR43643">
    <property type="entry name" value="HISTIDINOL-PHOSPHATE AMINOTRANSFERASE 2"/>
    <property type="match status" value="1"/>
</dbReference>
<proteinExistence type="inferred from homology"/>
<gene>
    <name evidence="7" type="ORF">GA0070616_0510</name>
</gene>
<dbReference type="PROSITE" id="PS00105">
    <property type="entry name" value="AA_TRANSFER_CLASS_1"/>
    <property type="match status" value="1"/>
</dbReference>
<dbReference type="Proteomes" id="UP000199699">
    <property type="component" value="Unassembled WGS sequence"/>
</dbReference>
<name>A0A1C6RBZ6_9ACTN</name>
<feature type="domain" description="Aminotransferase class I/classII large" evidence="6">
    <location>
        <begin position="10"/>
        <end position="321"/>
    </location>
</feature>
<dbReference type="PANTHER" id="PTHR43643:SF3">
    <property type="entry name" value="HISTIDINOL-PHOSPHATE AMINOTRANSFERASE"/>
    <property type="match status" value="1"/>
</dbReference>
<dbReference type="RefSeq" id="WP_091075532.1">
    <property type="nucleotide sequence ID" value="NZ_FMHT01000003.1"/>
</dbReference>
<feature type="region of interest" description="Disordered" evidence="5">
    <location>
        <begin position="1"/>
        <end position="20"/>
    </location>
</feature>
<dbReference type="EMBL" id="FMHT01000003">
    <property type="protein sequence ID" value="SCL14679.1"/>
    <property type="molecule type" value="Genomic_DNA"/>
</dbReference>
<evidence type="ECO:0000256" key="2">
    <source>
        <dbReference type="ARBA" id="ARBA00022679"/>
    </source>
</evidence>
<dbReference type="InterPro" id="IPR004839">
    <property type="entry name" value="Aminotransferase_I/II_large"/>
</dbReference>
<dbReference type="GO" id="GO:0008483">
    <property type="term" value="F:transaminase activity"/>
    <property type="evidence" value="ECO:0007669"/>
    <property type="project" value="UniProtKB-KW"/>
</dbReference>
<evidence type="ECO:0000313" key="8">
    <source>
        <dbReference type="Proteomes" id="UP000199699"/>
    </source>
</evidence>
<dbReference type="EC" id="2.6.1.-" evidence="4"/>
<dbReference type="InterPro" id="IPR015422">
    <property type="entry name" value="PyrdxlP-dep_Trfase_small"/>
</dbReference>
<evidence type="ECO:0000313" key="7">
    <source>
        <dbReference type="EMBL" id="SCL14679.1"/>
    </source>
</evidence>
<keyword evidence="8" id="KW-1185">Reference proteome</keyword>
<dbReference type="InterPro" id="IPR024892">
    <property type="entry name" value="ArAT"/>
</dbReference>
<dbReference type="SUPFAM" id="SSF53383">
    <property type="entry name" value="PLP-dependent transferases"/>
    <property type="match status" value="1"/>
</dbReference>
<dbReference type="OrthoDB" id="9809616at2"/>
<dbReference type="GO" id="GO:0030170">
    <property type="term" value="F:pyridoxal phosphate binding"/>
    <property type="evidence" value="ECO:0007669"/>
    <property type="project" value="InterPro"/>
</dbReference>
<organism evidence="7 8">
    <name type="scientific">Micromonospora nigra</name>
    <dbReference type="NCBI Taxonomy" id="145857"/>
    <lineage>
        <taxon>Bacteria</taxon>
        <taxon>Bacillati</taxon>
        <taxon>Actinomycetota</taxon>
        <taxon>Actinomycetes</taxon>
        <taxon>Micromonosporales</taxon>
        <taxon>Micromonosporaceae</taxon>
        <taxon>Micromonospora</taxon>
    </lineage>
</organism>
<sequence length="338" mass="36322">MSEQQIHRAAANESPDPPPRAVLGAIAEASGRVNRYPEVYPTALVEAIAAHHDVPVDHVAVGAGGAGLIQQMLHLVNRGRGWGRREVLFAWRSFEGYPLIAEGMGVPVRRIPLRGADHDLPAMASAVRRRTKMIFLCSPNNPTGTAIRQDDLDRFLDRVPRRVFVVLDEVYRDFATDPETADGLRTYPRHPNLVVLRSFSKAYGLAGLRVGYAIGQPGPIAGLRAVTMPFVVPETAQAAAIAALASAPEYATRRAAVTAERGRVVDGLRAVGIPVPPSEGNFVWLPLGTRTGDFEAACRAEGLQVHAFSGEGVRVTVGLPESNDILLKVAASRAWSGV</sequence>
<reference evidence="7 8" key="1">
    <citation type="submission" date="2016-06" db="EMBL/GenBank/DDBJ databases">
        <authorList>
            <person name="Kjaerup R.B."/>
            <person name="Dalgaard T.S."/>
            <person name="Juul-Madsen H.R."/>
        </authorList>
    </citation>
    <scope>NUCLEOTIDE SEQUENCE [LARGE SCALE GENOMIC DNA]</scope>
    <source>
        <strain evidence="7 8">DSM 43818</strain>
    </source>
</reference>
<comment type="cofactor">
    <cofactor evidence="4">
        <name>pyridoxal 5'-phosphate</name>
        <dbReference type="ChEBI" id="CHEBI:597326"/>
    </cofactor>
</comment>
<dbReference type="InterPro" id="IPR050106">
    <property type="entry name" value="HistidinolP_aminotransfase"/>
</dbReference>
<dbReference type="Pfam" id="PF00155">
    <property type="entry name" value="Aminotran_1_2"/>
    <property type="match status" value="1"/>
</dbReference>
<evidence type="ECO:0000256" key="1">
    <source>
        <dbReference type="ARBA" id="ARBA00022576"/>
    </source>
</evidence>
<dbReference type="NCBIfam" id="NF002878">
    <property type="entry name" value="PRK03321.1"/>
    <property type="match status" value="1"/>
</dbReference>
<evidence type="ECO:0000256" key="5">
    <source>
        <dbReference type="SAM" id="MobiDB-lite"/>
    </source>
</evidence>
<dbReference type="STRING" id="145857.GA0070616_0510"/>
<keyword evidence="1 4" id="KW-0032">Aminotransferase</keyword>
<keyword evidence="3" id="KW-0663">Pyridoxal phosphate</keyword>
<protein>
    <recommendedName>
        <fullName evidence="4">Aminotransferase</fullName>
        <ecNumber evidence="4">2.6.1.-</ecNumber>
    </recommendedName>
</protein>
<keyword evidence="2 4" id="KW-0808">Transferase</keyword>
<dbReference type="AlphaFoldDB" id="A0A1C6RBZ6"/>
<evidence type="ECO:0000256" key="4">
    <source>
        <dbReference type="RuleBase" id="RU000481"/>
    </source>
</evidence>
<accession>A0A1C6RBZ6</accession>
<evidence type="ECO:0000259" key="6">
    <source>
        <dbReference type="Pfam" id="PF00155"/>
    </source>
</evidence>
<dbReference type="Gene3D" id="3.40.640.10">
    <property type="entry name" value="Type I PLP-dependent aspartate aminotransferase-like (Major domain)"/>
    <property type="match status" value="1"/>
</dbReference>
<dbReference type="InterPro" id="IPR015424">
    <property type="entry name" value="PyrdxlP-dep_Trfase"/>
</dbReference>
<dbReference type="InterPro" id="IPR015421">
    <property type="entry name" value="PyrdxlP-dep_Trfase_major"/>
</dbReference>
<dbReference type="CDD" id="cd00609">
    <property type="entry name" value="AAT_like"/>
    <property type="match status" value="1"/>
</dbReference>